<feature type="domain" description="Integrase catalytic" evidence="2">
    <location>
        <begin position="132"/>
        <end position="316"/>
    </location>
</feature>
<dbReference type="NCBIfam" id="NF033594">
    <property type="entry name" value="transpos_ISNCY_2"/>
    <property type="match status" value="1"/>
</dbReference>
<accession>A0A4R5KGI6</accession>
<dbReference type="GO" id="GO:0015074">
    <property type="term" value="P:DNA integration"/>
    <property type="evidence" value="ECO:0007669"/>
    <property type="project" value="InterPro"/>
</dbReference>
<dbReference type="AlphaFoldDB" id="A0A4R5KGI6"/>
<sequence>MAATERITMTMCELDRFKVIEDVVDGRLTPTRAAERLGLTTRQIRRLVARLREHGPQGLVSRKRSRPSNNRLDAATANRALSIIRERYADFGPTLACEKLWECHGIRLAKESVRRLMMDAGLWVPRRQRPPKVYQPRARRACLGELIQIDGSDHRWFEERAPACTLLVYVDDATSRLMHLHFTATESTFSYFEATRAYIEHHGKPGALYSDKASVFRNVSPGKTGNRVTPFGRAMYELNIDTFCANSSSAKGRVERAHLTLQDRLVKEMRLRGISTLAEANAWAPSFMASYNARFARPPRSDFDAHRPLREDESLDTVLTWREPRKVTKALTVQYDRVMYLLEDTPENRKLIDRYIEVWEYPDGRIELRAHGRMLPCRQYDRLAEIDQGAVIEHKRLSHVLQVAQALQAQRDNSRIGKAPSRTHRGDSTRTRRNEHEPGKKKQREFTQADVEQAITDLAQRRQVQQSPQKPGRRSAGSSGTDADTLPAQDPSFDTVQASDA</sequence>
<dbReference type="OrthoDB" id="5655881at2"/>
<dbReference type="GO" id="GO:0003676">
    <property type="term" value="F:nucleic acid binding"/>
    <property type="evidence" value="ECO:0007669"/>
    <property type="project" value="InterPro"/>
</dbReference>
<feature type="region of interest" description="Disordered" evidence="1">
    <location>
        <begin position="409"/>
        <end position="501"/>
    </location>
</feature>
<feature type="compositionally biased region" description="Polar residues" evidence="1">
    <location>
        <begin position="492"/>
        <end position="501"/>
    </location>
</feature>
<dbReference type="InterPro" id="IPR047797">
    <property type="entry name" value="ISNCY_transpos"/>
</dbReference>
<organism evidence="3 4">
    <name type="scientific">Paraburkholderia guartelaensis</name>
    <dbReference type="NCBI Taxonomy" id="2546446"/>
    <lineage>
        <taxon>Bacteria</taxon>
        <taxon>Pseudomonadati</taxon>
        <taxon>Pseudomonadota</taxon>
        <taxon>Betaproteobacteria</taxon>
        <taxon>Burkholderiales</taxon>
        <taxon>Burkholderiaceae</taxon>
        <taxon>Paraburkholderia</taxon>
    </lineage>
</organism>
<dbReference type="InterPro" id="IPR036397">
    <property type="entry name" value="RNaseH_sf"/>
</dbReference>
<gene>
    <name evidence="3" type="ORF">E1N52_43615</name>
</gene>
<evidence type="ECO:0000313" key="4">
    <source>
        <dbReference type="Proteomes" id="UP000295606"/>
    </source>
</evidence>
<protein>
    <submittedName>
        <fullName evidence="3">ISNCY family transposase</fullName>
    </submittedName>
</protein>
<feature type="compositionally biased region" description="Basic and acidic residues" evidence="1">
    <location>
        <begin position="424"/>
        <end position="447"/>
    </location>
</feature>
<dbReference type="InterPro" id="IPR001584">
    <property type="entry name" value="Integrase_cat-core"/>
</dbReference>
<comment type="caution">
    <text evidence="3">The sequence shown here is derived from an EMBL/GenBank/DDBJ whole genome shotgun (WGS) entry which is preliminary data.</text>
</comment>
<evidence type="ECO:0000313" key="3">
    <source>
        <dbReference type="EMBL" id="TDF94539.1"/>
    </source>
</evidence>
<dbReference type="PANTHER" id="PTHR35004">
    <property type="entry name" value="TRANSPOSASE RV3428C-RELATED"/>
    <property type="match status" value="1"/>
</dbReference>
<dbReference type="PROSITE" id="PS50994">
    <property type="entry name" value="INTEGRASE"/>
    <property type="match status" value="1"/>
</dbReference>
<dbReference type="Proteomes" id="UP000295606">
    <property type="component" value="Unassembled WGS sequence"/>
</dbReference>
<proteinExistence type="predicted"/>
<dbReference type="Gene3D" id="3.30.420.10">
    <property type="entry name" value="Ribonuclease H-like superfamily/Ribonuclease H"/>
    <property type="match status" value="1"/>
</dbReference>
<dbReference type="SUPFAM" id="SSF53098">
    <property type="entry name" value="Ribonuclease H-like"/>
    <property type="match status" value="1"/>
</dbReference>
<dbReference type="InterPro" id="IPR009057">
    <property type="entry name" value="Homeodomain-like_sf"/>
</dbReference>
<name>A0A4R5KGI6_9BURK</name>
<evidence type="ECO:0000259" key="2">
    <source>
        <dbReference type="PROSITE" id="PS50994"/>
    </source>
</evidence>
<dbReference type="Pfam" id="PF13551">
    <property type="entry name" value="HTH_29"/>
    <property type="match status" value="1"/>
</dbReference>
<reference evidence="3 4" key="1">
    <citation type="submission" date="2019-03" db="EMBL/GenBank/DDBJ databases">
        <title>Paraburkholderia sp. isolated from native Mimosa gymnas in Guartela State Park, Brazil.</title>
        <authorList>
            <person name="Paulitsch F."/>
            <person name="Hungria M."/>
            <person name="Delamuta J.R.M."/>
            <person name="Ribeiro R.A."/>
            <person name="Dall'Agnol R."/>
            <person name="Silva J.S.B."/>
        </authorList>
    </citation>
    <scope>NUCLEOTIDE SEQUENCE [LARGE SCALE GENOMIC DNA]</scope>
    <source>
        <strain evidence="3 4">CNPSo 3008</strain>
    </source>
</reference>
<dbReference type="SUPFAM" id="SSF46689">
    <property type="entry name" value="Homeodomain-like"/>
    <property type="match status" value="1"/>
</dbReference>
<dbReference type="InterPro" id="IPR012337">
    <property type="entry name" value="RNaseH-like_sf"/>
</dbReference>
<dbReference type="PANTHER" id="PTHR35004:SF7">
    <property type="entry name" value="INTEGRASE PROTEIN"/>
    <property type="match status" value="1"/>
</dbReference>
<dbReference type="EMBL" id="SMOD01000141">
    <property type="protein sequence ID" value="TDF94539.1"/>
    <property type="molecule type" value="Genomic_DNA"/>
</dbReference>
<dbReference type="RefSeq" id="WP_133191248.1">
    <property type="nucleotide sequence ID" value="NZ_SMOD01000141.1"/>
</dbReference>
<evidence type="ECO:0000256" key="1">
    <source>
        <dbReference type="SAM" id="MobiDB-lite"/>
    </source>
</evidence>